<evidence type="ECO:0000313" key="1">
    <source>
        <dbReference type="EMBL" id="WLR98755.1"/>
    </source>
</evidence>
<sequence>MQNDHTEHAVRAVEVKQLEWQPDEHGDATAQSILGTYFADANGCWSLRGGHPLTAAGALEGAKAAAQADFEQRIRSTLA</sequence>
<reference evidence="1 2" key="1">
    <citation type="submission" date="2023-08" db="EMBL/GenBank/DDBJ databases">
        <title>Pathogen: clinical or host-associated sample.</title>
        <authorList>
            <person name="Hergert J."/>
            <person name="Casey R."/>
            <person name="Wagner J."/>
            <person name="Young E.L."/>
            <person name="Oakeson K.F."/>
        </authorList>
    </citation>
    <scope>NUCLEOTIDE SEQUENCE [LARGE SCALE GENOMIC DNA]</scope>
    <source>
        <strain evidence="1 2">1760953</strain>
    </source>
</reference>
<accession>A0AA50CNF1</accession>
<evidence type="ECO:0000313" key="2">
    <source>
        <dbReference type="Proteomes" id="UP001234585"/>
    </source>
</evidence>
<dbReference type="AlphaFoldDB" id="A0AA50CNF1"/>
<dbReference type="EMBL" id="CP132302">
    <property type="protein sequence ID" value="WLR98755.1"/>
    <property type="molecule type" value="Genomic_DNA"/>
</dbReference>
<keyword evidence="2" id="KW-1185">Reference proteome</keyword>
<proteinExistence type="predicted"/>
<protein>
    <submittedName>
        <fullName evidence="1">Uncharacterized protein</fullName>
    </submittedName>
</protein>
<name>A0AA50CNF1_9HYPH</name>
<dbReference type="Proteomes" id="UP001234585">
    <property type="component" value="Chromosome"/>
</dbReference>
<organism evidence="1 2">
    <name type="scientific">Shinella sumterensis</name>
    <dbReference type="NCBI Taxonomy" id="1967501"/>
    <lineage>
        <taxon>Bacteria</taxon>
        <taxon>Pseudomonadati</taxon>
        <taxon>Pseudomonadota</taxon>
        <taxon>Alphaproteobacteria</taxon>
        <taxon>Hyphomicrobiales</taxon>
        <taxon>Rhizobiaceae</taxon>
        <taxon>Shinella</taxon>
    </lineage>
</organism>
<gene>
    <name evidence="1" type="ORF">Q9313_06960</name>
</gene>
<dbReference type="RefSeq" id="WP_306038382.1">
    <property type="nucleotide sequence ID" value="NZ_CP132302.1"/>
</dbReference>